<dbReference type="Gene3D" id="3.20.20.70">
    <property type="entry name" value="Aldolase class I"/>
    <property type="match status" value="1"/>
</dbReference>
<dbReference type="HAMAP" id="MF_00097">
    <property type="entry name" value="TMP_synthase"/>
    <property type="match status" value="1"/>
</dbReference>
<dbReference type="PANTHER" id="PTHR20857">
    <property type="entry name" value="THIAMINE-PHOSPHATE PYROPHOSPHORYLASE"/>
    <property type="match status" value="1"/>
</dbReference>
<dbReference type="GO" id="GO:0005737">
    <property type="term" value="C:cytoplasm"/>
    <property type="evidence" value="ECO:0007669"/>
    <property type="project" value="TreeGrafter"/>
</dbReference>
<dbReference type="InterPro" id="IPR022998">
    <property type="entry name" value="ThiamineP_synth_TenI"/>
</dbReference>
<evidence type="ECO:0000256" key="4">
    <source>
        <dbReference type="ARBA" id="ARBA00022842"/>
    </source>
</evidence>
<feature type="binding site" evidence="9">
    <location>
        <position position="60"/>
    </location>
    <ligand>
        <name>4-amino-2-methyl-5-(diphosphooxymethyl)pyrimidine</name>
        <dbReference type="ChEBI" id="CHEBI:57841"/>
    </ligand>
</feature>
<dbReference type="InterPro" id="IPR034291">
    <property type="entry name" value="TMP_synthase"/>
</dbReference>
<proteinExistence type="inferred from homology"/>
<feature type="binding site" evidence="9">
    <location>
        <begin position="28"/>
        <end position="32"/>
    </location>
    <ligand>
        <name>4-amino-2-methyl-5-(diphosphooxymethyl)pyrimidine</name>
        <dbReference type="ChEBI" id="CHEBI:57841"/>
    </ligand>
</feature>
<evidence type="ECO:0000256" key="6">
    <source>
        <dbReference type="ARBA" id="ARBA00047334"/>
    </source>
</evidence>
<dbReference type="EC" id="2.5.1.3" evidence="9"/>
<dbReference type="NCBIfam" id="NF000734">
    <property type="entry name" value="PRK00043.1-5"/>
    <property type="match status" value="1"/>
</dbReference>
<evidence type="ECO:0000256" key="5">
    <source>
        <dbReference type="ARBA" id="ARBA00022977"/>
    </source>
</evidence>
<evidence type="ECO:0000313" key="14">
    <source>
        <dbReference type="Proteomes" id="UP000239434"/>
    </source>
</evidence>
<evidence type="ECO:0000259" key="12">
    <source>
        <dbReference type="Pfam" id="PF02581"/>
    </source>
</evidence>
<evidence type="ECO:0000256" key="11">
    <source>
        <dbReference type="RuleBase" id="RU004253"/>
    </source>
</evidence>
<dbReference type="FunFam" id="3.20.20.70:FF:000064">
    <property type="entry name" value="Thiamine-phosphate synthase"/>
    <property type="match status" value="1"/>
</dbReference>
<keyword evidence="2 9" id="KW-0808">Transferase</keyword>
<dbReference type="GO" id="GO:0009229">
    <property type="term" value="P:thiamine diphosphate biosynthetic process"/>
    <property type="evidence" value="ECO:0007669"/>
    <property type="project" value="UniProtKB-UniRule"/>
</dbReference>
<dbReference type="GO" id="GO:0009228">
    <property type="term" value="P:thiamine biosynthetic process"/>
    <property type="evidence" value="ECO:0007669"/>
    <property type="project" value="UniProtKB-KW"/>
</dbReference>
<organism evidence="13 14">
    <name type="scientific">Phyllobacterium phragmitis</name>
    <dbReference type="NCBI Taxonomy" id="2670329"/>
    <lineage>
        <taxon>Bacteria</taxon>
        <taxon>Pseudomonadati</taxon>
        <taxon>Pseudomonadota</taxon>
        <taxon>Alphaproteobacteria</taxon>
        <taxon>Hyphomicrobiales</taxon>
        <taxon>Phyllobacteriaceae</taxon>
        <taxon>Phyllobacterium</taxon>
    </lineage>
</organism>
<protein>
    <recommendedName>
        <fullName evidence="9">Thiamine-phosphate synthase</fullName>
        <shortName evidence="9">TP synthase</shortName>
        <shortName evidence="9">TPS</shortName>
        <ecNumber evidence="9">2.5.1.3</ecNumber>
    </recommendedName>
    <alternativeName>
        <fullName evidence="9">Thiamine-phosphate pyrophosphorylase</fullName>
        <shortName evidence="9">TMP pyrophosphorylase</shortName>
        <shortName evidence="9">TMP-PPase</shortName>
    </alternativeName>
</protein>
<comment type="similarity">
    <text evidence="9 10">Belongs to the thiamine-phosphate synthase family.</text>
</comment>
<keyword evidence="3 9" id="KW-0479">Metal-binding</keyword>
<dbReference type="InterPro" id="IPR013785">
    <property type="entry name" value="Aldolase_TIM"/>
</dbReference>
<feature type="domain" description="Thiamine phosphate synthase/TenI" evidence="12">
    <location>
        <begin position="12"/>
        <end position="180"/>
    </location>
</feature>
<name>A0A2S9IRU7_9HYPH</name>
<comment type="catalytic activity">
    <reaction evidence="6 9 10">
        <text>4-methyl-5-(2-phosphooxyethyl)-thiazole + 4-amino-2-methyl-5-(diphosphooxymethyl)pyrimidine + H(+) = thiamine phosphate + diphosphate</text>
        <dbReference type="Rhea" id="RHEA:22328"/>
        <dbReference type="ChEBI" id="CHEBI:15378"/>
        <dbReference type="ChEBI" id="CHEBI:33019"/>
        <dbReference type="ChEBI" id="CHEBI:37575"/>
        <dbReference type="ChEBI" id="CHEBI:57841"/>
        <dbReference type="ChEBI" id="CHEBI:58296"/>
        <dbReference type="EC" id="2.5.1.3"/>
    </reaction>
</comment>
<comment type="catalytic activity">
    <reaction evidence="8 9 10">
        <text>2-[(2R,5Z)-2-carboxy-4-methylthiazol-5(2H)-ylidene]ethyl phosphate + 4-amino-2-methyl-5-(diphosphooxymethyl)pyrimidine + 2 H(+) = thiamine phosphate + CO2 + diphosphate</text>
        <dbReference type="Rhea" id="RHEA:47844"/>
        <dbReference type="ChEBI" id="CHEBI:15378"/>
        <dbReference type="ChEBI" id="CHEBI:16526"/>
        <dbReference type="ChEBI" id="CHEBI:33019"/>
        <dbReference type="ChEBI" id="CHEBI:37575"/>
        <dbReference type="ChEBI" id="CHEBI:57841"/>
        <dbReference type="ChEBI" id="CHEBI:62899"/>
        <dbReference type="EC" id="2.5.1.3"/>
    </reaction>
</comment>
<evidence type="ECO:0000313" key="13">
    <source>
        <dbReference type="EMBL" id="PRD43251.1"/>
    </source>
</evidence>
<dbReference type="UniPathway" id="UPA00060">
    <property type="reaction ID" value="UER00141"/>
</dbReference>
<dbReference type="GO" id="GO:0004789">
    <property type="term" value="F:thiamine-phosphate diphosphorylase activity"/>
    <property type="evidence" value="ECO:0007669"/>
    <property type="project" value="UniProtKB-UniRule"/>
</dbReference>
<comment type="cofactor">
    <cofactor evidence="9">
        <name>Mg(2+)</name>
        <dbReference type="ChEBI" id="CHEBI:18420"/>
    </cofactor>
    <text evidence="9">Binds 1 Mg(2+) ion per subunit.</text>
</comment>
<evidence type="ECO:0000256" key="8">
    <source>
        <dbReference type="ARBA" id="ARBA00047883"/>
    </source>
</evidence>
<feature type="binding site" evidence="9">
    <location>
        <position position="61"/>
    </location>
    <ligand>
        <name>Mg(2+)</name>
        <dbReference type="ChEBI" id="CHEBI:18420"/>
    </ligand>
</feature>
<comment type="catalytic activity">
    <reaction evidence="7 9 10">
        <text>2-(2-carboxy-4-methylthiazol-5-yl)ethyl phosphate + 4-amino-2-methyl-5-(diphosphooxymethyl)pyrimidine + 2 H(+) = thiamine phosphate + CO2 + diphosphate</text>
        <dbReference type="Rhea" id="RHEA:47848"/>
        <dbReference type="ChEBI" id="CHEBI:15378"/>
        <dbReference type="ChEBI" id="CHEBI:16526"/>
        <dbReference type="ChEBI" id="CHEBI:33019"/>
        <dbReference type="ChEBI" id="CHEBI:37575"/>
        <dbReference type="ChEBI" id="CHEBI:57841"/>
        <dbReference type="ChEBI" id="CHEBI:62890"/>
        <dbReference type="EC" id="2.5.1.3"/>
    </reaction>
</comment>
<feature type="binding site" evidence="9">
    <location>
        <position position="157"/>
    </location>
    <ligand>
        <name>2-[(2R,5Z)-2-carboxy-4-methylthiazol-5(2H)-ylidene]ethyl phosphate</name>
        <dbReference type="ChEBI" id="CHEBI:62899"/>
    </ligand>
</feature>
<sequence length="202" mass="22494">MALDPFYPIFDSADWLERLLPLGIKLVQLRIKDSDEQALRAEIRRARDLCARYRCQLIVNDYWRLAIEEGCDFIHLGQEDLDVADLKAIAEAGLKLGISSHDEAELDRALAANPDYIALGPIYPTILKKMKWEQQGLERLTAWKARIGDIPLVAIGGMSVERAPGAFAAGADIVSVVTDITLNADPEARVTEWIAATRGHMR</sequence>
<keyword evidence="4 9" id="KW-0460">Magnesium</keyword>
<accession>A0A2S9IRU7</accession>
<evidence type="ECO:0000256" key="3">
    <source>
        <dbReference type="ARBA" id="ARBA00022723"/>
    </source>
</evidence>
<dbReference type="PANTHER" id="PTHR20857:SF15">
    <property type="entry name" value="THIAMINE-PHOSPHATE SYNTHASE"/>
    <property type="match status" value="1"/>
</dbReference>
<feature type="binding site" evidence="9">
    <location>
        <position position="128"/>
    </location>
    <ligand>
        <name>4-amino-2-methyl-5-(diphosphooxymethyl)pyrimidine</name>
        <dbReference type="ChEBI" id="CHEBI:57841"/>
    </ligand>
</feature>
<dbReference type="Pfam" id="PF02581">
    <property type="entry name" value="TMP-TENI"/>
    <property type="match status" value="1"/>
</dbReference>
<evidence type="ECO:0000256" key="1">
    <source>
        <dbReference type="ARBA" id="ARBA00005165"/>
    </source>
</evidence>
<comment type="caution">
    <text evidence="13">The sequence shown here is derived from an EMBL/GenBank/DDBJ whole genome shotgun (WGS) entry which is preliminary data.</text>
</comment>
<evidence type="ECO:0000256" key="9">
    <source>
        <dbReference type="HAMAP-Rule" id="MF_00097"/>
    </source>
</evidence>
<keyword evidence="14" id="KW-1185">Reference proteome</keyword>
<gene>
    <name evidence="9" type="primary">thiE</name>
    <name evidence="13" type="ORF">C5748_11015</name>
</gene>
<reference evidence="13 14" key="1">
    <citation type="submission" date="2018-02" db="EMBL/GenBank/DDBJ databases">
        <title>The draft genome of Phyllobacterium sp. 1N-3.</title>
        <authorList>
            <person name="Liu L."/>
            <person name="Li L."/>
            <person name="Zhang X."/>
            <person name="Wang T."/>
            <person name="Liang L."/>
        </authorList>
    </citation>
    <scope>NUCLEOTIDE SEQUENCE [LARGE SCALE GENOMIC DNA]</scope>
    <source>
        <strain evidence="13 14">1N-3</strain>
    </source>
</reference>
<dbReference type="GO" id="GO:0000287">
    <property type="term" value="F:magnesium ion binding"/>
    <property type="evidence" value="ECO:0007669"/>
    <property type="project" value="UniProtKB-UniRule"/>
</dbReference>
<dbReference type="InterPro" id="IPR036206">
    <property type="entry name" value="ThiamineP_synth_sf"/>
</dbReference>
<dbReference type="CDD" id="cd00564">
    <property type="entry name" value="TMP_TenI"/>
    <property type="match status" value="1"/>
</dbReference>
<comment type="pathway">
    <text evidence="1 9 11">Cofactor biosynthesis; thiamine diphosphate biosynthesis; thiamine phosphate from 4-amino-2-methyl-5-diphosphomethylpyrimidine and 4-methyl-5-(2-phosphoethyl)-thiazole: step 1/1.</text>
</comment>
<dbReference type="SUPFAM" id="SSF51391">
    <property type="entry name" value="Thiamin phosphate synthase"/>
    <property type="match status" value="1"/>
</dbReference>
<comment type="caution">
    <text evidence="9">Lacks conserved residue(s) required for the propagation of feature annotation.</text>
</comment>
<dbReference type="NCBIfam" id="TIGR00693">
    <property type="entry name" value="thiE"/>
    <property type="match status" value="1"/>
</dbReference>
<evidence type="ECO:0000256" key="7">
    <source>
        <dbReference type="ARBA" id="ARBA00047851"/>
    </source>
</evidence>
<evidence type="ECO:0000256" key="2">
    <source>
        <dbReference type="ARBA" id="ARBA00022679"/>
    </source>
</evidence>
<feature type="binding site" evidence="9">
    <location>
        <begin position="177"/>
        <end position="178"/>
    </location>
    <ligand>
        <name>2-[(2R,5Z)-2-carboxy-4-methylthiazol-5(2H)-ylidene]ethyl phosphate</name>
        <dbReference type="ChEBI" id="CHEBI:62899"/>
    </ligand>
</feature>
<keyword evidence="5 9" id="KW-0784">Thiamine biosynthesis</keyword>
<dbReference type="Proteomes" id="UP000239434">
    <property type="component" value="Unassembled WGS sequence"/>
</dbReference>
<feature type="binding site" evidence="9">
    <location>
        <position position="80"/>
    </location>
    <ligand>
        <name>Mg(2+)</name>
        <dbReference type="ChEBI" id="CHEBI:18420"/>
    </ligand>
</feature>
<feature type="binding site" evidence="9">
    <location>
        <position position="99"/>
    </location>
    <ligand>
        <name>4-amino-2-methyl-5-(diphosphooxymethyl)pyrimidine</name>
        <dbReference type="ChEBI" id="CHEBI:57841"/>
    </ligand>
</feature>
<dbReference type="AlphaFoldDB" id="A0A2S9IRU7"/>
<comment type="function">
    <text evidence="9">Condenses 4-methyl-5-(beta-hydroxyethyl)thiazole monophosphate (THZ-P) and 2-methyl-4-amino-5-hydroxymethyl pyrimidine pyrophosphate (HMP-PP) to form thiamine monophosphate (TMP).</text>
</comment>
<evidence type="ECO:0000256" key="10">
    <source>
        <dbReference type="RuleBase" id="RU003826"/>
    </source>
</evidence>
<dbReference type="EMBL" id="PVBR01000007">
    <property type="protein sequence ID" value="PRD43251.1"/>
    <property type="molecule type" value="Genomic_DNA"/>
</dbReference>